<dbReference type="EMBL" id="JALAZD010000001">
    <property type="protein sequence ID" value="MCI0127500.1"/>
    <property type="molecule type" value="Genomic_DNA"/>
</dbReference>
<evidence type="ECO:0000313" key="3">
    <source>
        <dbReference type="EMBL" id="MCI0127500.1"/>
    </source>
</evidence>
<dbReference type="Proteomes" id="UP001156140">
    <property type="component" value="Unassembled WGS sequence"/>
</dbReference>
<evidence type="ECO:0008006" key="5">
    <source>
        <dbReference type="Google" id="ProtNLM"/>
    </source>
</evidence>
<name>A0AA41QMA8_9HYPH</name>
<dbReference type="RefSeq" id="WP_281735970.1">
    <property type="nucleotide sequence ID" value="NZ_JAKETQ010000001.1"/>
</dbReference>
<proteinExistence type="predicted"/>
<evidence type="ECO:0000256" key="2">
    <source>
        <dbReference type="SAM" id="SignalP"/>
    </source>
</evidence>
<feature type="signal peptide" evidence="2">
    <location>
        <begin position="1"/>
        <end position="31"/>
    </location>
</feature>
<keyword evidence="2" id="KW-0732">Signal</keyword>
<feature type="region of interest" description="Disordered" evidence="1">
    <location>
        <begin position="30"/>
        <end position="56"/>
    </location>
</feature>
<gene>
    <name evidence="3" type="ORF">ML536_11765</name>
</gene>
<comment type="caution">
    <text evidence="3">The sequence shown here is derived from an EMBL/GenBank/DDBJ whole genome shotgun (WGS) entry which is preliminary data.</text>
</comment>
<evidence type="ECO:0000256" key="1">
    <source>
        <dbReference type="SAM" id="MobiDB-lite"/>
    </source>
</evidence>
<reference evidence="3" key="1">
    <citation type="submission" date="2022-03" db="EMBL/GenBank/DDBJ databases">
        <title>The complete genome sequence of a Methyloterrigena soli.</title>
        <authorList>
            <person name="Zi Z."/>
        </authorList>
    </citation>
    <scope>NUCLEOTIDE SEQUENCE</scope>
    <source>
        <strain evidence="3">M48</strain>
    </source>
</reference>
<sequence>MQLTKSALRVSLESIALGALMSVASPTIAQAQDAPRTREGAPRVESPAQPTTEAAAPEFNYSVSIPTIQAVDSNVDEETIRSILTGGLVEHAAELAGLTAKSITIPEITVTYAVPAEGGKQQQGTLTYRDIALTDVTNGVAASAVVGGADADAGPEGKFTLGKMSTGLFDLAGMLAFYGLVPGASPDQPLKTIYKDFKMEGGSFTGPEANCTIGPVTTAEFKARPLKTSFGELMTMAQSLEASGDSELKPEQITTLVTFYADLFSAFESTPIDFAGLDCTGTSEEGKPVTVAVGPMAIGGFAKNTYPEISASDIKINVEGDGYLNLGKFVFKSFDFSSAINALQEADGQVDDAWFETNGRRLIPSFGGFSFSGLDMDVPDEESDGQRIKASIGDFDLTLANYVNGVPADISSSAKNIVIGLPADSEEDSVKQLLALGIDKIEAGYDLAAAWDEGSNTIAVKTFAINGANLGALALAGTLGNATPDIFSLDNNAALMAAMGLTAKDLKINVTDAGLADIVFQSMAKEQGQSVEQVRNALSGVAGGTALALLGGTPEAQKLSAALATFITGQAKSLSISAAAKNEAGLGLPELTALQANPMALSSQVTVDATAQ</sequence>
<keyword evidence="4" id="KW-1185">Reference proteome</keyword>
<dbReference type="AlphaFoldDB" id="A0AA41QMA8"/>
<feature type="chain" id="PRO_5041261494" description="DUF2134 domain-containing protein" evidence="2">
    <location>
        <begin position="32"/>
        <end position="612"/>
    </location>
</feature>
<organism evidence="3 4">
    <name type="scientific">Paradevosia shaoguanensis</name>
    <dbReference type="NCBI Taxonomy" id="1335043"/>
    <lineage>
        <taxon>Bacteria</taxon>
        <taxon>Pseudomonadati</taxon>
        <taxon>Pseudomonadota</taxon>
        <taxon>Alphaproteobacteria</taxon>
        <taxon>Hyphomicrobiales</taxon>
        <taxon>Devosiaceae</taxon>
        <taxon>Paradevosia</taxon>
    </lineage>
</organism>
<protein>
    <recommendedName>
        <fullName evidence="5">DUF2134 domain-containing protein</fullName>
    </recommendedName>
</protein>
<accession>A0AA41QMA8</accession>
<evidence type="ECO:0000313" key="4">
    <source>
        <dbReference type="Proteomes" id="UP001156140"/>
    </source>
</evidence>
<feature type="compositionally biased region" description="Low complexity" evidence="1">
    <location>
        <begin position="47"/>
        <end position="56"/>
    </location>
</feature>